<dbReference type="Proteomes" id="UP001221898">
    <property type="component" value="Unassembled WGS sequence"/>
</dbReference>
<feature type="domain" description="REM-1" evidence="29">
    <location>
        <begin position="18"/>
        <end position="92"/>
    </location>
</feature>
<dbReference type="FunFam" id="1.10.287.160:FF:000002">
    <property type="entry name" value="Putative serine/threonine-protein kinase N2"/>
    <property type="match status" value="1"/>
</dbReference>
<comment type="catalytic activity">
    <reaction evidence="22">
        <text>L-seryl-[protein] + ATP = O-phospho-L-seryl-[protein] + ADP + H(+)</text>
        <dbReference type="Rhea" id="RHEA:17989"/>
        <dbReference type="Rhea" id="RHEA-COMP:9863"/>
        <dbReference type="Rhea" id="RHEA-COMP:11604"/>
        <dbReference type="ChEBI" id="CHEBI:15378"/>
        <dbReference type="ChEBI" id="CHEBI:29999"/>
        <dbReference type="ChEBI" id="CHEBI:30616"/>
        <dbReference type="ChEBI" id="CHEBI:83421"/>
        <dbReference type="ChEBI" id="CHEBI:456216"/>
        <dbReference type="EC" id="2.7.11.13"/>
    </reaction>
</comment>
<dbReference type="PROSITE" id="PS00108">
    <property type="entry name" value="PROTEIN_KINASE_ST"/>
    <property type="match status" value="1"/>
</dbReference>
<keyword evidence="8" id="KW-0963">Cytoplasm</keyword>
<dbReference type="GO" id="GO:0005737">
    <property type="term" value="C:cytoplasm"/>
    <property type="evidence" value="ECO:0007669"/>
    <property type="project" value="UniProtKB-SubCell"/>
</dbReference>
<comment type="subcellular location">
    <subcellularLocation>
        <location evidence="5">Cleavage furrow</location>
    </subcellularLocation>
    <subcellularLocation>
        <location evidence="4">Cytoplasm</location>
    </subcellularLocation>
    <subcellularLocation>
        <location evidence="3">Membrane</location>
    </subcellularLocation>
    <subcellularLocation>
        <location evidence="2">Midbody</location>
    </subcellularLocation>
    <subcellularLocation>
        <location evidence="1">Nucleus</location>
    </subcellularLocation>
</comment>
<dbReference type="PROSITE" id="PS50011">
    <property type="entry name" value="PROTEIN_KINASE_DOM"/>
    <property type="match status" value="1"/>
</dbReference>
<dbReference type="InterPro" id="IPR011009">
    <property type="entry name" value="Kinase-like_dom_sf"/>
</dbReference>
<evidence type="ECO:0000313" key="31">
    <source>
        <dbReference type="Proteomes" id="UP001221898"/>
    </source>
</evidence>
<dbReference type="Pfam" id="PF00433">
    <property type="entry name" value="Pkinase_C"/>
    <property type="match status" value="1"/>
</dbReference>
<feature type="domain" description="Protein kinase" evidence="27">
    <location>
        <begin position="626"/>
        <end position="885"/>
    </location>
</feature>
<keyword evidence="18" id="KW-0472">Membrane</keyword>
<evidence type="ECO:0000259" key="27">
    <source>
        <dbReference type="PROSITE" id="PS50011"/>
    </source>
</evidence>
<keyword evidence="10" id="KW-0597">Phosphoprotein</keyword>
<dbReference type="PROSITE" id="PS51860">
    <property type="entry name" value="REM_1"/>
    <property type="match status" value="3"/>
</dbReference>
<evidence type="ECO:0000256" key="8">
    <source>
        <dbReference type="ARBA" id="ARBA00022490"/>
    </source>
</evidence>
<name>A0AAD7RQY2_9TELE</name>
<evidence type="ECO:0000256" key="2">
    <source>
        <dbReference type="ARBA" id="ARBA00004214"/>
    </source>
</evidence>
<accession>A0AAD7RQY2</accession>
<dbReference type="PANTHER" id="PTHR24351">
    <property type="entry name" value="RIBOSOMAL PROTEIN S6 KINASE"/>
    <property type="match status" value="1"/>
</dbReference>
<dbReference type="InterPro" id="IPR017441">
    <property type="entry name" value="Protein_kinase_ATP_BS"/>
</dbReference>
<keyword evidence="11" id="KW-0808">Transferase</keyword>
<feature type="compositionally biased region" description="Polar residues" evidence="26">
    <location>
        <begin position="524"/>
        <end position="537"/>
    </location>
</feature>
<gene>
    <name evidence="30" type="ORF">AAFF_G00129820</name>
</gene>
<keyword evidence="13 24" id="KW-0547">Nucleotide-binding</keyword>
<keyword evidence="31" id="KW-1185">Reference proteome</keyword>
<dbReference type="GO" id="GO:0032154">
    <property type="term" value="C:cleavage furrow"/>
    <property type="evidence" value="ECO:0007669"/>
    <property type="project" value="UniProtKB-SubCell"/>
</dbReference>
<feature type="domain" description="REM-1" evidence="29">
    <location>
        <begin position="104"/>
        <end position="186"/>
    </location>
</feature>
<evidence type="ECO:0000256" key="7">
    <source>
        <dbReference type="ARBA" id="ARBA00012429"/>
    </source>
</evidence>
<dbReference type="Pfam" id="PF00069">
    <property type="entry name" value="Pkinase"/>
    <property type="match status" value="1"/>
</dbReference>
<evidence type="ECO:0000256" key="15">
    <source>
        <dbReference type="ARBA" id="ARBA00022840"/>
    </source>
</evidence>
<evidence type="ECO:0000259" key="28">
    <source>
        <dbReference type="PROSITE" id="PS51285"/>
    </source>
</evidence>
<keyword evidence="15 24" id="KW-0067">ATP-binding</keyword>
<keyword evidence="17 23" id="KW-0175">Coiled coil</keyword>
<evidence type="ECO:0000256" key="9">
    <source>
        <dbReference type="ARBA" id="ARBA00022527"/>
    </source>
</evidence>
<evidence type="ECO:0000256" key="13">
    <source>
        <dbReference type="ARBA" id="ARBA00022741"/>
    </source>
</evidence>
<feature type="compositionally biased region" description="Basic and acidic residues" evidence="26">
    <location>
        <begin position="601"/>
        <end position="616"/>
    </location>
</feature>
<evidence type="ECO:0000256" key="5">
    <source>
        <dbReference type="ARBA" id="ARBA00004626"/>
    </source>
</evidence>
<feature type="domain" description="REM-1" evidence="29">
    <location>
        <begin position="195"/>
        <end position="274"/>
    </location>
</feature>
<dbReference type="InterPro" id="IPR037313">
    <property type="entry name" value="PKN_HR1_1"/>
</dbReference>
<evidence type="ECO:0000256" key="4">
    <source>
        <dbReference type="ARBA" id="ARBA00004496"/>
    </source>
</evidence>
<dbReference type="InterPro" id="IPR000719">
    <property type="entry name" value="Prot_kinase_dom"/>
</dbReference>
<dbReference type="CDD" id="cd05589">
    <property type="entry name" value="STKc_PKN"/>
    <property type="match status" value="1"/>
</dbReference>
<comment type="similarity">
    <text evidence="6">Belongs to the protein kinase superfamily. AGC Ser/Thr protein kinase family. PKC subfamily.</text>
</comment>
<evidence type="ECO:0000256" key="11">
    <source>
        <dbReference type="ARBA" id="ARBA00022679"/>
    </source>
</evidence>
<evidence type="ECO:0000256" key="25">
    <source>
        <dbReference type="SAM" id="Coils"/>
    </source>
</evidence>
<dbReference type="AlphaFoldDB" id="A0AAD7RQY2"/>
<evidence type="ECO:0000256" key="19">
    <source>
        <dbReference type="ARBA" id="ARBA00023163"/>
    </source>
</evidence>
<evidence type="ECO:0000256" key="6">
    <source>
        <dbReference type="ARBA" id="ARBA00005490"/>
    </source>
</evidence>
<evidence type="ECO:0000256" key="12">
    <source>
        <dbReference type="ARBA" id="ARBA00022737"/>
    </source>
</evidence>
<dbReference type="FunFam" id="1.10.287.160:FF:000003">
    <property type="entry name" value="Putative serine/threonine-protein kinase N2"/>
    <property type="match status" value="1"/>
</dbReference>
<dbReference type="SUPFAM" id="SSF46585">
    <property type="entry name" value="HR1 repeat"/>
    <property type="match status" value="3"/>
</dbReference>
<dbReference type="SUPFAM" id="SSF49562">
    <property type="entry name" value="C2 domain (Calcium/lipid-binding domain, CaLB)"/>
    <property type="match status" value="1"/>
</dbReference>
<feature type="region of interest" description="Disordered" evidence="26">
    <location>
        <begin position="596"/>
        <end position="616"/>
    </location>
</feature>
<dbReference type="FunFam" id="1.10.287.160:FF:000001">
    <property type="entry name" value="Putative serine/threonine-protein kinase N2"/>
    <property type="match status" value="1"/>
</dbReference>
<dbReference type="GO" id="GO:0004697">
    <property type="term" value="F:diacylglycerol-dependent serine/threonine kinase activity"/>
    <property type="evidence" value="ECO:0007669"/>
    <property type="project" value="UniProtKB-EC"/>
</dbReference>
<dbReference type="CDD" id="cd11637">
    <property type="entry name" value="HR1_PKN3_3"/>
    <property type="match status" value="1"/>
</dbReference>
<evidence type="ECO:0000256" key="22">
    <source>
        <dbReference type="ARBA" id="ARBA00047470"/>
    </source>
</evidence>
<dbReference type="GO" id="GO:0005524">
    <property type="term" value="F:ATP binding"/>
    <property type="evidence" value="ECO:0007669"/>
    <property type="project" value="UniProtKB-UniRule"/>
</dbReference>
<dbReference type="InterPro" id="IPR036274">
    <property type="entry name" value="HR1_rpt_sf"/>
</dbReference>
<evidence type="ECO:0000256" key="21">
    <source>
        <dbReference type="ARBA" id="ARBA00047272"/>
    </source>
</evidence>
<evidence type="ECO:0000256" key="23">
    <source>
        <dbReference type="PROSITE-ProRule" id="PRU01207"/>
    </source>
</evidence>
<dbReference type="InterPro" id="IPR000961">
    <property type="entry name" value="AGC-kinase_C"/>
</dbReference>
<comment type="caution">
    <text evidence="30">The sequence shown here is derived from an EMBL/GenBank/DDBJ whole genome shotgun (WGS) entry which is preliminary data.</text>
</comment>
<dbReference type="Pfam" id="PF02185">
    <property type="entry name" value="HR1"/>
    <property type="match status" value="3"/>
</dbReference>
<evidence type="ECO:0000256" key="1">
    <source>
        <dbReference type="ARBA" id="ARBA00004123"/>
    </source>
</evidence>
<dbReference type="SMART" id="SM00220">
    <property type="entry name" value="S_TKc"/>
    <property type="match status" value="1"/>
</dbReference>
<feature type="region of interest" description="Disordered" evidence="26">
    <location>
        <begin position="339"/>
        <end position="360"/>
    </location>
</feature>
<dbReference type="PROSITE" id="PS00107">
    <property type="entry name" value="PROTEIN_KINASE_ATP"/>
    <property type="match status" value="1"/>
</dbReference>
<organism evidence="30 31">
    <name type="scientific">Aldrovandia affinis</name>
    <dbReference type="NCBI Taxonomy" id="143900"/>
    <lineage>
        <taxon>Eukaryota</taxon>
        <taxon>Metazoa</taxon>
        <taxon>Chordata</taxon>
        <taxon>Craniata</taxon>
        <taxon>Vertebrata</taxon>
        <taxon>Euteleostomi</taxon>
        <taxon>Actinopterygii</taxon>
        <taxon>Neopterygii</taxon>
        <taxon>Teleostei</taxon>
        <taxon>Notacanthiformes</taxon>
        <taxon>Halosauridae</taxon>
        <taxon>Aldrovandia</taxon>
    </lineage>
</organism>
<keyword evidence="20" id="KW-0539">Nucleus</keyword>
<dbReference type="GO" id="GO:0030496">
    <property type="term" value="C:midbody"/>
    <property type="evidence" value="ECO:0007669"/>
    <property type="project" value="UniProtKB-SubCell"/>
</dbReference>
<dbReference type="GO" id="GO:0005634">
    <property type="term" value="C:nucleus"/>
    <property type="evidence" value="ECO:0007669"/>
    <property type="project" value="UniProtKB-SubCell"/>
</dbReference>
<evidence type="ECO:0000256" key="26">
    <source>
        <dbReference type="SAM" id="MobiDB-lite"/>
    </source>
</evidence>
<dbReference type="GO" id="GO:0031267">
    <property type="term" value="F:small GTPase binding"/>
    <property type="evidence" value="ECO:0007669"/>
    <property type="project" value="InterPro"/>
</dbReference>
<dbReference type="InterPro" id="IPR008271">
    <property type="entry name" value="Ser/Thr_kinase_AS"/>
</dbReference>
<dbReference type="InterPro" id="IPR035892">
    <property type="entry name" value="C2_domain_sf"/>
</dbReference>
<evidence type="ECO:0000256" key="17">
    <source>
        <dbReference type="ARBA" id="ARBA00023054"/>
    </source>
</evidence>
<protein>
    <recommendedName>
        <fullName evidence="7">protein kinase C</fullName>
        <ecNumber evidence="7">2.7.11.13</ecNumber>
    </recommendedName>
</protein>
<dbReference type="FunFam" id="1.10.510.10:FF:000038">
    <property type="entry name" value="serine/threonine-protein kinase N2 isoform X1"/>
    <property type="match status" value="1"/>
</dbReference>
<dbReference type="EC" id="2.7.11.13" evidence="7"/>
<dbReference type="InterPro" id="IPR017892">
    <property type="entry name" value="Pkinase_C"/>
</dbReference>
<evidence type="ECO:0000256" key="20">
    <source>
        <dbReference type="ARBA" id="ARBA00023242"/>
    </source>
</evidence>
<evidence type="ECO:0000256" key="10">
    <source>
        <dbReference type="ARBA" id="ARBA00022553"/>
    </source>
</evidence>
<reference evidence="30" key="1">
    <citation type="journal article" date="2023" name="Science">
        <title>Genome structures resolve the early diversification of teleost fishes.</title>
        <authorList>
            <person name="Parey E."/>
            <person name="Louis A."/>
            <person name="Montfort J."/>
            <person name="Bouchez O."/>
            <person name="Roques C."/>
            <person name="Iampietro C."/>
            <person name="Lluch J."/>
            <person name="Castinel A."/>
            <person name="Donnadieu C."/>
            <person name="Desvignes T."/>
            <person name="Floi Bucao C."/>
            <person name="Jouanno E."/>
            <person name="Wen M."/>
            <person name="Mejri S."/>
            <person name="Dirks R."/>
            <person name="Jansen H."/>
            <person name="Henkel C."/>
            <person name="Chen W.J."/>
            <person name="Zahm M."/>
            <person name="Cabau C."/>
            <person name="Klopp C."/>
            <person name="Thompson A.W."/>
            <person name="Robinson-Rechavi M."/>
            <person name="Braasch I."/>
            <person name="Lecointre G."/>
            <person name="Bobe J."/>
            <person name="Postlethwait J.H."/>
            <person name="Berthelot C."/>
            <person name="Roest Crollius H."/>
            <person name="Guiguen Y."/>
        </authorList>
    </citation>
    <scope>NUCLEOTIDE SEQUENCE</scope>
    <source>
        <strain evidence="30">NC1722</strain>
    </source>
</reference>
<keyword evidence="9" id="KW-0723">Serine/threonine-protein kinase</keyword>
<evidence type="ECO:0000313" key="30">
    <source>
        <dbReference type="EMBL" id="KAJ8388749.1"/>
    </source>
</evidence>
<dbReference type="Gene3D" id="1.10.287.160">
    <property type="entry name" value="HR1 repeat"/>
    <property type="match status" value="3"/>
</dbReference>
<evidence type="ECO:0000256" key="3">
    <source>
        <dbReference type="ARBA" id="ARBA00004370"/>
    </source>
</evidence>
<evidence type="ECO:0000256" key="16">
    <source>
        <dbReference type="ARBA" id="ARBA00023015"/>
    </source>
</evidence>
<dbReference type="InterPro" id="IPR011072">
    <property type="entry name" value="HR1_rho-bd"/>
</dbReference>
<dbReference type="Gene3D" id="3.30.200.20">
    <property type="entry name" value="Phosphorylase Kinase, domain 1"/>
    <property type="match status" value="1"/>
</dbReference>
<feature type="domain" description="AGC-kinase C-terminal" evidence="28">
    <location>
        <begin position="886"/>
        <end position="952"/>
    </location>
</feature>
<feature type="compositionally biased region" description="Polar residues" evidence="26">
    <location>
        <begin position="339"/>
        <end position="351"/>
    </location>
</feature>
<feature type="coiled-coil region" evidence="25">
    <location>
        <begin position="62"/>
        <end position="96"/>
    </location>
</feature>
<comment type="catalytic activity">
    <reaction evidence="21">
        <text>L-threonyl-[protein] + ATP = O-phospho-L-threonyl-[protein] + ADP + H(+)</text>
        <dbReference type="Rhea" id="RHEA:46608"/>
        <dbReference type="Rhea" id="RHEA-COMP:11060"/>
        <dbReference type="Rhea" id="RHEA-COMP:11605"/>
        <dbReference type="ChEBI" id="CHEBI:15378"/>
        <dbReference type="ChEBI" id="CHEBI:30013"/>
        <dbReference type="ChEBI" id="CHEBI:30616"/>
        <dbReference type="ChEBI" id="CHEBI:61977"/>
        <dbReference type="ChEBI" id="CHEBI:456216"/>
        <dbReference type="EC" id="2.7.11.13"/>
    </reaction>
</comment>
<feature type="binding site" evidence="24">
    <location>
        <position position="655"/>
    </location>
    <ligand>
        <name>ATP</name>
        <dbReference type="ChEBI" id="CHEBI:30616"/>
    </ligand>
</feature>
<evidence type="ECO:0000256" key="14">
    <source>
        <dbReference type="ARBA" id="ARBA00022777"/>
    </source>
</evidence>
<keyword evidence="16" id="KW-0805">Transcription regulation</keyword>
<proteinExistence type="inferred from homology"/>
<dbReference type="SMART" id="SM00742">
    <property type="entry name" value="Hr1"/>
    <property type="match status" value="3"/>
</dbReference>
<dbReference type="SMART" id="SM00133">
    <property type="entry name" value="S_TK_X"/>
    <property type="match status" value="1"/>
</dbReference>
<evidence type="ECO:0000259" key="29">
    <source>
        <dbReference type="PROSITE" id="PS51860"/>
    </source>
</evidence>
<dbReference type="SUPFAM" id="SSF56112">
    <property type="entry name" value="Protein kinase-like (PK-like)"/>
    <property type="match status" value="1"/>
</dbReference>
<evidence type="ECO:0000256" key="24">
    <source>
        <dbReference type="PROSITE-ProRule" id="PRU10141"/>
    </source>
</evidence>
<keyword evidence="12" id="KW-0677">Repeat</keyword>
<dbReference type="FunFam" id="3.30.200.20:FF:000058">
    <property type="entry name" value="Putative serine/threonine-protein kinase N2"/>
    <property type="match status" value="1"/>
</dbReference>
<feature type="region of interest" description="Disordered" evidence="26">
    <location>
        <begin position="518"/>
        <end position="547"/>
    </location>
</feature>
<feature type="region of interest" description="Disordered" evidence="26">
    <location>
        <begin position="560"/>
        <end position="581"/>
    </location>
</feature>
<dbReference type="EMBL" id="JAINUG010000190">
    <property type="protein sequence ID" value="KAJ8388749.1"/>
    <property type="molecule type" value="Genomic_DNA"/>
</dbReference>
<keyword evidence="14" id="KW-0418">Kinase</keyword>
<dbReference type="GO" id="GO:0007165">
    <property type="term" value="P:signal transduction"/>
    <property type="evidence" value="ECO:0007669"/>
    <property type="project" value="InterPro"/>
</dbReference>
<sequence>MAGVTIQNTALRGLTDGNILDPEFQQRLEDARTLLRQEIQRELKIKEAAERLRRAVTSRKNAADVEGQLKASNRKLEQLHWELQELNARAVAFERETRMDDTTSPDPCRWEERTTPLVSRVHTLKKQLAIETKVKQGAENIIQTYSSISFKDRKMLSTAQQMLQDSRTKIELIRMQIIKVTQAGEGEQEDSQAEAGRPAETISPLELRVAELRHRLKIEAAVAEGAKNVVKQLGGRRVQDRRALAEAQSRLQESSQKLDLLRLSLEQRLNELPQDHPKRAAIKEELSLGVSPLLGFQRNRLRSSSSSFLKPSTLTGRLEVRLMGCQDLLESVPGRCRVTSVSTAPGSPSETKSLKVRTGLSSRSTNTKLGKVEEVSVEISAVLKLDNKMVGRTNWRPLSNQAWDQSFSIELERSRELEIGVYWRDWRALCGVKFLRLEDFLDNQRHGLCLYLEPQGMLFTEVTFINPVIERHPKLQRQKRIFPKEKGKDFLRAAQMNMNFATWGRLMMSMLPPCSSMTAMSPPLSGSSDPEVTSPPSQDKVGVLTPPPEGDQMVIKLNFSDERPAKPPRLNVSKATPDVPSLAPADAPLGQLLYPSSKVNHAGEKKDKRPAQSTLKERAGVQMEDFHCISVLGRGHFGKVLLAELKKTRKLYAIKALKKGDIVTRDEVDSLMCEKRIFEAINASRHPFLVNLHGCFQTAEHVCFVMEYSPGGDLMIHIHNNVFSEAQARFYAACVLLGLEFLHLNKIVYRDLKLDNLLMDADGYVRIADFGLCKEGMGHGDRTSTFCGTPEFLAPEVLTDNNYTRAVDWWGMGVLIFEMLVGESPFPGDDEEEVFDSIVNDEVRYPRFLSPESISIIQKLLRKNPEKRLGAGEQDAEEVKKQKFYQAIDWDALLAKKLKPPFLPSIKEAVDVSNFDEEFTRLQPVLTPPHTPCFLTAEQQRVFADFDFSALH</sequence>
<dbReference type="PROSITE" id="PS51285">
    <property type="entry name" value="AGC_KINASE_CTER"/>
    <property type="match status" value="1"/>
</dbReference>
<keyword evidence="19" id="KW-0804">Transcription</keyword>
<evidence type="ECO:0000256" key="18">
    <source>
        <dbReference type="ARBA" id="ARBA00023136"/>
    </source>
</evidence>
<dbReference type="Gene3D" id="1.10.510.10">
    <property type="entry name" value="Transferase(Phosphotransferase) domain 1"/>
    <property type="match status" value="1"/>
</dbReference>
<dbReference type="InterPro" id="IPR000008">
    <property type="entry name" value="C2_dom"/>
</dbReference>
<dbReference type="SMART" id="SM00239">
    <property type="entry name" value="C2"/>
    <property type="match status" value="1"/>
</dbReference>
<dbReference type="CDD" id="cd11622">
    <property type="entry name" value="HR1_PKN_1"/>
    <property type="match status" value="1"/>
</dbReference>